<dbReference type="AlphaFoldDB" id="A0A0F9V770"/>
<sequence>MDTKTIEYLNLRRKKLRLALEQIRFRDKATQETKNTIKNRISAKLEEIDGMIKRLEEFGIDKMIVDAKADYQKRREKKDAAVRETNTG</sequence>
<evidence type="ECO:0000313" key="1">
    <source>
        <dbReference type="EMBL" id="KKN69351.1"/>
    </source>
</evidence>
<dbReference type="EMBL" id="LAZR01000428">
    <property type="protein sequence ID" value="KKN69351.1"/>
    <property type="molecule type" value="Genomic_DNA"/>
</dbReference>
<proteinExistence type="predicted"/>
<protein>
    <submittedName>
        <fullName evidence="1">Uncharacterized protein</fullName>
    </submittedName>
</protein>
<name>A0A0F9V770_9ZZZZ</name>
<comment type="caution">
    <text evidence="1">The sequence shown here is derived from an EMBL/GenBank/DDBJ whole genome shotgun (WGS) entry which is preliminary data.</text>
</comment>
<organism evidence="1">
    <name type="scientific">marine sediment metagenome</name>
    <dbReference type="NCBI Taxonomy" id="412755"/>
    <lineage>
        <taxon>unclassified sequences</taxon>
        <taxon>metagenomes</taxon>
        <taxon>ecological metagenomes</taxon>
    </lineage>
</organism>
<reference evidence="1" key="1">
    <citation type="journal article" date="2015" name="Nature">
        <title>Complex archaea that bridge the gap between prokaryotes and eukaryotes.</title>
        <authorList>
            <person name="Spang A."/>
            <person name="Saw J.H."/>
            <person name="Jorgensen S.L."/>
            <person name="Zaremba-Niedzwiedzka K."/>
            <person name="Martijn J."/>
            <person name="Lind A.E."/>
            <person name="van Eijk R."/>
            <person name="Schleper C."/>
            <person name="Guy L."/>
            <person name="Ettema T.J."/>
        </authorList>
    </citation>
    <scope>NUCLEOTIDE SEQUENCE</scope>
</reference>
<accession>A0A0F9V770</accession>
<gene>
    <name evidence="1" type="ORF">LCGC14_0442110</name>
</gene>